<dbReference type="InterPro" id="IPR013529">
    <property type="entry name" value="Glyco_hydro_42_N"/>
</dbReference>
<feature type="domain" description="Beta-galactosidase C-terminal" evidence="5">
    <location>
        <begin position="132"/>
        <end position="188"/>
    </location>
</feature>
<accession>A0ABP6TQZ7</accession>
<keyword evidence="2" id="KW-0326">Glycosidase</keyword>
<dbReference type="InterPro" id="IPR003476">
    <property type="entry name" value="Glyco_hydro_42"/>
</dbReference>
<dbReference type="Pfam" id="PF02449">
    <property type="entry name" value="Glyco_hydro_42"/>
    <property type="match status" value="1"/>
</dbReference>
<dbReference type="RefSeq" id="WP_345576588.1">
    <property type="nucleotide sequence ID" value="NZ_BAAAXF010000025.1"/>
</dbReference>
<dbReference type="InterPro" id="IPR017853">
    <property type="entry name" value="GH"/>
</dbReference>
<keyword evidence="7" id="KW-1185">Reference proteome</keyword>
<dbReference type="Proteomes" id="UP001501455">
    <property type="component" value="Unassembled WGS sequence"/>
</dbReference>
<dbReference type="EMBL" id="BAAAXF010000025">
    <property type="protein sequence ID" value="GAA3496526.1"/>
    <property type="molecule type" value="Genomic_DNA"/>
</dbReference>
<evidence type="ECO:0000259" key="4">
    <source>
        <dbReference type="Pfam" id="PF02449"/>
    </source>
</evidence>
<comment type="caution">
    <text evidence="6">The sequence shown here is derived from an EMBL/GenBank/DDBJ whole genome shotgun (WGS) entry which is preliminary data.</text>
</comment>
<feature type="region of interest" description="Disordered" evidence="3">
    <location>
        <begin position="83"/>
        <end position="115"/>
    </location>
</feature>
<dbReference type="Gene3D" id="3.20.20.80">
    <property type="entry name" value="Glycosidases"/>
    <property type="match status" value="1"/>
</dbReference>
<evidence type="ECO:0000256" key="3">
    <source>
        <dbReference type="SAM" id="MobiDB-lite"/>
    </source>
</evidence>
<evidence type="ECO:0000256" key="2">
    <source>
        <dbReference type="ARBA" id="ARBA00023295"/>
    </source>
</evidence>
<protein>
    <recommendedName>
        <fullName evidence="8">DUF3459 domain-containing protein</fullName>
    </recommendedName>
</protein>
<feature type="region of interest" description="Disordered" evidence="3">
    <location>
        <begin position="1"/>
        <end position="20"/>
    </location>
</feature>
<dbReference type="PANTHER" id="PTHR36447">
    <property type="entry name" value="BETA-GALACTOSIDASE GANA"/>
    <property type="match status" value="1"/>
</dbReference>
<evidence type="ECO:0000313" key="6">
    <source>
        <dbReference type="EMBL" id="GAA3496526.1"/>
    </source>
</evidence>
<feature type="domain" description="Glycoside hydrolase family 42 N-terminal" evidence="4">
    <location>
        <begin position="16"/>
        <end position="84"/>
    </location>
</feature>
<keyword evidence="1" id="KW-0378">Hydrolase</keyword>
<proteinExistence type="predicted"/>
<dbReference type="InterPro" id="IPR013739">
    <property type="entry name" value="Beta_galactosidase_C"/>
</dbReference>
<dbReference type="SUPFAM" id="SSF51445">
    <property type="entry name" value="(Trans)glycosidases"/>
    <property type="match status" value="1"/>
</dbReference>
<feature type="compositionally biased region" description="Pro residues" evidence="3">
    <location>
        <begin position="101"/>
        <end position="112"/>
    </location>
</feature>
<dbReference type="Gene3D" id="2.60.40.1180">
    <property type="entry name" value="Golgi alpha-mannosidase II"/>
    <property type="match status" value="1"/>
</dbReference>
<organism evidence="6 7">
    <name type="scientific">Streptomyces prasinosporus</name>
    <dbReference type="NCBI Taxonomy" id="68256"/>
    <lineage>
        <taxon>Bacteria</taxon>
        <taxon>Bacillati</taxon>
        <taxon>Actinomycetota</taxon>
        <taxon>Actinomycetes</taxon>
        <taxon>Kitasatosporales</taxon>
        <taxon>Streptomycetaceae</taxon>
        <taxon>Streptomyces</taxon>
        <taxon>Streptomyces albogriseolus group</taxon>
    </lineage>
</organism>
<evidence type="ECO:0008006" key="8">
    <source>
        <dbReference type="Google" id="ProtNLM"/>
    </source>
</evidence>
<evidence type="ECO:0000313" key="7">
    <source>
        <dbReference type="Proteomes" id="UP001501455"/>
    </source>
</evidence>
<dbReference type="PANTHER" id="PTHR36447:SF1">
    <property type="entry name" value="BETA-GALACTOSIDASE GANA"/>
    <property type="match status" value="1"/>
</dbReference>
<evidence type="ECO:0000256" key="1">
    <source>
        <dbReference type="ARBA" id="ARBA00022801"/>
    </source>
</evidence>
<evidence type="ECO:0000259" key="5">
    <source>
        <dbReference type="Pfam" id="PF08533"/>
    </source>
</evidence>
<reference evidence="7" key="1">
    <citation type="journal article" date="2019" name="Int. J. Syst. Evol. Microbiol.">
        <title>The Global Catalogue of Microorganisms (GCM) 10K type strain sequencing project: providing services to taxonomists for standard genome sequencing and annotation.</title>
        <authorList>
            <consortium name="The Broad Institute Genomics Platform"/>
            <consortium name="The Broad Institute Genome Sequencing Center for Infectious Disease"/>
            <person name="Wu L."/>
            <person name="Ma J."/>
        </authorList>
    </citation>
    <scope>NUCLEOTIDE SEQUENCE [LARGE SCALE GENOMIC DNA]</scope>
    <source>
        <strain evidence="7">JCM 4816</strain>
    </source>
</reference>
<name>A0ABP6TQZ7_9ACTN</name>
<sequence>MTPPRAPKVPYGGDCDPEQWPEEAWGEDHPLFTRTRIDTLTVGVFPWSIVRPAEDTHDFTALDRVLDRAAAEDRRVCPATGTAALAGEGVPRGRPHRLRGPPAPLRPAPRLPPRLSTAPAGRLAERYAGHPGLETATRIAPDGTRLLFLLNHAPGPARLTAPAPAVDLLTGRDEPFTLDPLGVAVLRLQWTVRPRASGTPDLRRK</sequence>
<gene>
    <name evidence="6" type="ORF">GCM10019016_036270</name>
</gene>
<dbReference type="InterPro" id="IPR013780">
    <property type="entry name" value="Glyco_hydro_b"/>
</dbReference>
<dbReference type="Pfam" id="PF08533">
    <property type="entry name" value="Glyco_hydro_42C"/>
    <property type="match status" value="1"/>
</dbReference>